<reference evidence="1" key="1">
    <citation type="submission" date="2023-05" db="EMBL/GenBank/DDBJ databases">
        <authorList>
            <person name="Stuckert A."/>
        </authorList>
    </citation>
    <scope>NUCLEOTIDE SEQUENCE</scope>
</reference>
<organism evidence="1 2">
    <name type="scientific">Staurois parvus</name>
    <dbReference type="NCBI Taxonomy" id="386267"/>
    <lineage>
        <taxon>Eukaryota</taxon>
        <taxon>Metazoa</taxon>
        <taxon>Chordata</taxon>
        <taxon>Craniata</taxon>
        <taxon>Vertebrata</taxon>
        <taxon>Euteleostomi</taxon>
        <taxon>Amphibia</taxon>
        <taxon>Batrachia</taxon>
        <taxon>Anura</taxon>
        <taxon>Neobatrachia</taxon>
        <taxon>Ranoidea</taxon>
        <taxon>Ranidae</taxon>
        <taxon>Staurois</taxon>
    </lineage>
</organism>
<name>A0ABN9HK39_9NEOB</name>
<accession>A0ABN9HK39</accession>
<dbReference type="Proteomes" id="UP001162483">
    <property type="component" value="Unassembled WGS sequence"/>
</dbReference>
<proteinExistence type="predicted"/>
<evidence type="ECO:0000313" key="2">
    <source>
        <dbReference type="Proteomes" id="UP001162483"/>
    </source>
</evidence>
<protein>
    <submittedName>
        <fullName evidence="1">Uncharacterized protein</fullName>
    </submittedName>
</protein>
<gene>
    <name evidence="1" type="ORF">SPARVUS_LOCUS16018250</name>
</gene>
<dbReference type="EMBL" id="CATNWA010020982">
    <property type="protein sequence ID" value="CAI9620700.1"/>
    <property type="molecule type" value="Genomic_DNA"/>
</dbReference>
<evidence type="ECO:0000313" key="1">
    <source>
        <dbReference type="EMBL" id="CAI9620700.1"/>
    </source>
</evidence>
<comment type="caution">
    <text evidence="1">The sequence shown here is derived from an EMBL/GenBank/DDBJ whole genome shotgun (WGS) entry which is preliminary data.</text>
</comment>
<sequence length="69" mass="7389">AQYTLLTTTYQSPSPTCCTYPFFNPVKKSSVATAPSSVPSSSSSLSSAAPFVYRPAFTYSAPVTKTRKK</sequence>
<feature type="non-terminal residue" evidence="1">
    <location>
        <position position="1"/>
    </location>
</feature>
<keyword evidence="2" id="KW-1185">Reference proteome</keyword>